<comment type="caution">
    <text evidence="2">The sequence shown here is derived from an EMBL/GenBank/DDBJ whole genome shotgun (WGS) entry which is preliminary data.</text>
</comment>
<keyword evidence="1" id="KW-0175">Coiled coil</keyword>
<gene>
    <name evidence="2" type="ORF">PHPALM_12519</name>
</gene>
<dbReference type="EMBL" id="NCKW01006683">
    <property type="protein sequence ID" value="POM70977.1"/>
    <property type="molecule type" value="Genomic_DNA"/>
</dbReference>
<proteinExistence type="predicted"/>
<dbReference type="Proteomes" id="UP000237271">
    <property type="component" value="Unassembled WGS sequence"/>
</dbReference>
<keyword evidence="3" id="KW-1185">Reference proteome</keyword>
<reference evidence="2 3" key="1">
    <citation type="journal article" date="2017" name="Genome Biol. Evol.">
        <title>Phytophthora megakarya and P. palmivora, closely related causal agents of cacao black pod rot, underwent increases in genome sizes and gene numbers by different mechanisms.</title>
        <authorList>
            <person name="Ali S.S."/>
            <person name="Shao J."/>
            <person name="Lary D.J."/>
            <person name="Kronmiller B."/>
            <person name="Shen D."/>
            <person name="Strem M.D."/>
            <person name="Amoako-Attah I."/>
            <person name="Akrofi A.Y."/>
            <person name="Begoude B.A."/>
            <person name="Ten Hoopen G.M."/>
            <person name="Coulibaly K."/>
            <person name="Kebe B.I."/>
            <person name="Melnick R.L."/>
            <person name="Guiltinan M.J."/>
            <person name="Tyler B.M."/>
            <person name="Meinhardt L.W."/>
            <person name="Bailey B.A."/>
        </authorList>
    </citation>
    <scope>NUCLEOTIDE SEQUENCE [LARGE SCALE GENOMIC DNA]</scope>
    <source>
        <strain evidence="3">sbr112.9</strain>
    </source>
</reference>
<evidence type="ECO:0000313" key="2">
    <source>
        <dbReference type="EMBL" id="POM70977.1"/>
    </source>
</evidence>
<protein>
    <submittedName>
        <fullName evidence="2">Uncharacterized protein</fullName>
    </submittedName>
</protein>
<feature type="coiled-coil region" evidence="1">
    <location>
        <begin position="203"/>
        <end position="266"/>
    </location>
</feature>
<sequence>MEVELSVPIKEDLTRVRTKYVNFGTAFTRSRLISGLDLVVMLPSSQASRVPLESFVKMWMLSGREYRDQKRRIGDLEQEVRDGYAAAAPFVAFCQRRYDIARQEREVACTALTDCQEALADCLDNARELEGLRERFAHAQTAHAEDVGGLQSQIGDLTSQISVIQAAAISIPPELGRRLNTLQDELLAVKGQRDQAFADLLQAEEATRTFETSQQALEDATSRLQNQVASLERRLAAQSVTTTAEVRNLTSRLDQSHAELDRWRQAAEETTSTLSATTNALQSMTTERVRVTASLLTTLSGGNCSEYNSAFRA</sequence>
<dbReference type="AlphaFoldDB" id="A0A2P4XZK6"/>
<organism evidence="2 3">
    <name type="scientific">Phytophthora palmivora</name>
    <dbReference type="NCBI Taxonomy" id="4796"/>
    <lineage>
        <taxon>Eukaryota</taxon>
        <taxon>Sar</taxon>
        <taxon>Stramenopiles</taxon>
        <taxon>Oomycota</taxon>
        <taxon>Peronosporomycetes</taxon>
        <taxon>Peronosporales</taxon>
        <taxon>Peronosporaceae</taxon>
        <taxon>Phytophthora</taxon>
    </lineage>
</organism>
<evidence type="ECO:0000256" key="1">
    <source>
        <dbReference type="SAM" id="Coils"/>
    </source>
</evidence>
<dbReference type="OrthoDB" id="129531at2759"/>
<dbReference type="Gene3D" id="1.10.287.1490">
    <property type="match status" value="1"/>
</dbReference>
<name>A0A2P4XZK6_9STRA</name>
<accession>A0A2P4XZK6</accession>
<evidence type="ECO:0000313" key="3">
    <source>
        <dbReference type="Proteomes" id="UP000237271"/>
    </source>
</evidence>